<protein>
    <submittedName>
        <fullName evidence="1">Plasmid-related protein</fullName>
    </submittedName>
</protein>
<sequence length="70" mass="7939">MTTEEQLLERYGPLLSLAELSELLKRSPDGLRISLQSQSEFAVKWNAAKRKVGRRVYFRATDVAGLIDES</sequence>
<keyword evidence="2" id="KW-1185">Reference proteome</keyword>
<accession>A0A2A4HS70</accession>
<gene>
    <name evidence="1" type="ORF">CPA45_05180</name>
</gene>
<evidence type="ECO:0000313" key="2">
    <source>
        <dbReference type="Proteomes" id="UP000218677"/>
    </source>
</evidence>
<reference evidence="2" key="1">
    <citation type="submission" date="2017-09" db="EMBL/GenBank/DDBJ databases">
        <authorList>
            <person name="Cho G.-S."/>
            <person name="Oguntoyinbo F.A."/>
            <person name="Cnockaert M."/>
            <person name="Kabisch J."/>
            <person name="Neve H."/>
            <person name="Bockelmann W."/>
            <person name="Wenning M."/>
            <person name="Franz C.M."/>
            <person name="Vandamme P."/>
        </authorList>
    </citation>
    <scope>NUCLEOTIDE SEQUENCE [LARGE SCALE GENOMIC DNA]</scope>
    <source>
        <strain evidence="2">MBT G8648</strain>
    </source>
</reference>
<dbReference type="Proteomes" id="UP000218677">
    <property type="component" value="Unassembled WGS sequence"/>
</dbReference>
<dbReference type="AlphaFoldDB" id="A0A2A4HS70"/>
<proteinExistence type="predicted"/>
<dbReference type="OrthoDB" id="8910937at2"/>
<comment type="caution">
    <text evidence="1">The sequence shown here is derived from an EMBL/GenBank/DDBJ whole genome shotgun (WGS) entry which is preliminary data.</text>
</comment>
<dbReference type="EMBL" id="NWUX01000002">
    <property type="protein sequence ID" value="PCF97095.1"/>
    <property type="molecule type" value="Genomic_DNA"/>
</dbReference>
<dbReference type="RefSeq" id="WP_096650540.1">
    <property type="nucleotide sequence ID" value="NZ_NWUX01000002.1"/>
</dbReference>
<evidence type="ECO:0000313" key="1">
    <source>
        <dbReference type="EMBL" id="PCF97095.1"/>
    </source>
</evidence>
<organism evidence="1 2">
    <name type="scientific">Vreelandella nigrificans</name>
    <dbReference type="NCBI Taxonomy" id="2042704"/>
    <lineage>
        <taxon>Bacteria</taxon>
        <taxon>Pseudomonadati</taxon>
        <taxon>Pseudomonadota</taxon>
        <taxon>Gammaproteobacteria</taxon>
        <taxon>Oceanospirillales</taxon>
        <taxon>Halomonadaceae</taxon>
        <taxon>Vreelandella</taxon>
    </lineage>
</organism>
<name>A0A2A4HS70_9GAMM</name>